<dbReference type="Proteomes" id="UP000694930">
    <property type="component" value="Chromosome 3"/>
</dbReference>
<dbReference type="Pfam" id="PF00657">
    <property type="entry name" value="Lipase_GDSL"/>
    <property type="match status" value="1"/>
</dbReference>
<reference evidence="7" key="2">
    <citation type="submission" date="2025-08" db="UniProtKB">
        <authorList>
            <consortium name="RefSeq"/>
        </authorList>
    </citation>
    <scope>IDENTIFICATION</scope>
</reference>
<feature type="chain" id="PRO_5047513576" evidence="5">
    <location>
        <begin position="20"/>
        <end position="388"/>
    </location>
</feature>
<keyword evidence="4" id="KW-0325">Glycoprotein</keyword>
<protein>
    <submittedName>
        <fullName evidence="7">GDSL esterase/lipase At5g45910-like isoform X1</fullName>
    </submittedName>
</protein>
<proteinExistence type="inferred from homology"/>
<organism evidence="6 7">
    <name type="scientific">Solanum pennellii</name>
    <name type="common">Tomato</name>
    <name type="synonym">Lycopersicon pennellii</name>
    <dbReference type="NCBI Taxonomy" id="28526"/>
    <lineage>
        <taxon>Eukaryota</taxon>
        <taxon>Viridiplantae</taxon>
        <taxon>Streptophyta</taxon>
        <taxon>Embryophyta</taxon>
        <taxon>Tracheophyta</taxon>
        <taxon>Spermatophyta</taxon>
        <taxon>Magnoliopsida</taxon>
        <taxon>eudicotyledons</taxon>
        <taxon>Gunneridae</taxon>
        <taxon>Pentapetalae</taxon>
        <taxon>asterids</taxon>
        <taxon>lamiids</taxon>
        <taxon>Solanales</taxon>
        <taxon>Solanaceae</taxon>
        <taxon>Solanoideae</taxon>
        <taxon>Solaneae</taxon>
        <taxon>Solanum</taxon>
        <taxon>Solanum subgen. Lycopersicon</taxon>
    </lineage>
</organism>
<accession>A0ABM1V5U7</accession>
<keyword evidence="6" id="KW-1185">Reference proteome</keyword>
<evidence type="ECO:0000256" key="2">
    <source>
        <dbReference type="ARBA" id="ARBA00022729"/>
    </source>
</evidence>
<evidence type="ECO:0000256" key="1">
    <source>
        <dbReference type="ARBA" id="ARBA00008668"/>
    </source>
</evidence>
<dbReference type="PANTHER" id="PTHR22835:SF659">
    <property type="entry name" value="GDSL LIPASE_ACYLHYDROLASE, PUTATIVE (AFU_ORTHOLOGUE AFUA_2G00510)-RELATED"/>
    <property type="match status" value="1"/>
</dbReference>
<dbReference type="RefSeq" id="XP_027771115.1">
    <property type="nucleotide sequence ID" value="XM_027915314.1"/>
</dbReference>
<comment type="similarity">
    <text evidence="1">Belongs to the 'GDSL' lipolytic enzyme family.</text>
</comment>
<reference evidence="6" key="1">
    <citation type="journal article" date="2014" name="Nat. Genet.">
        <title>The genome of the stress-tolerant wild tomato species Solanum pennellii.</title>
        <authorList>
            <person name="Bolger A."/>
            <person name="Scossa F."/>
            <person name="Bolger M.E."/>
            <person name="Lanz C."/>
            <person name="Maumus F."/>
            <person name="Tohge T."/>
            <person name="Quesneville H."/>
            <person name="Alseekh S."/>
            <person name="Sorensen I."/>
            <person name="Lichtenstein G."/>
            <person name="Fich E.A."/>
            <person name="Conte M."/>
            <person name="Keller H."/>
            <person name="Schneeberger K."/>
            <person name="Schwacke R."/>
            <person name="Ofner I."/>
            <person name="Vrebalov J."/>
            <person name="Xu Y."/>
            <person name="Osorio S."/>
            <person name="Aflitos S.A."/>
            <person name="Schijlen E."/>
            <person name="Jimenez-Gomez J.M."/>
            <person name="Ryngajllo M."/>
            <person name="Kimura S."/>
            <person name="Kumar R."/>
            <person name="Koenig D."/>
            <person name="Headland L.R."/>
            <person name="Maloof J.N."/>
            <person name="Sinha N."/>
            <person name="van Ham R.C."/>
            <person name="Lankhorst R.K."/>
            <person name="Mao L."/>
            <person name="Vogel A."/>
            <person name="Arsova B."/>
            <person name="Panstruga R."/>
            <person name="Fei Z."/>
            <person name="Rose J.K."/>
            <person name="Zamir D."/>
            <person name="Carrari F."/>
            <person name="Giovannoni J.J."/>
            <person name="Weigel D."/>
            <person name="Usadel B."/>
            <person name="Fernie A.R."/>
        </authorList>
    </citation>
    <scope>NUCLEOTIDE SEQUENCE [LARGE SCALE GENOMIC DNA]</scope>
    <source>
        <strain evidence="6">cv. LA0716</strain>
    </source>
</reference>
<sequence>MSIFMKIIILFCSLSLVSSHPQSYNAIFSFGDSLADTGNFLLSGAMTFPVIGKLPYGETFFKHATGRCSNGRLVIDFFAEAYGLPLLPPYLALKKGIKAENGVNFAFAGATAIAAEYFYSKNIKILWTNISLTHQLGWFKEVKANICATRKDCREYFKKSLFIVGEIGGNDYNYPSFLGGSIKQLKVLVPLVVETIIEATSVHALEQTPQSLYRPNYVAFDALIEEGAVELIVPGNLPIGCSAVFLTIFGTTNKDAYDKYGCLKAYNAFSKYHNAKLKLGIENLRKEYPHAKIIYADYYGVAKRLIHSPKHYGFSNTLVACCGGGGPYNFNNSARCGHIGSKSCLDASSFTNWDGIHLTEAAYHHIAKGLLNGPFTSPSLSFPPIKQI</sequence>
<evidence type="ECO:0000256" key="4">
    <source>
        <dbReference type="ARBA" id="ARBA00023180"/>
    </source>
</evidence>
<name>A0ABM1V5U7_SOLPN</name>
<evidence type="ECO:0000256" key="5">
    <source>
        <dbReference type="SAM" id="SignalP"/>
    </source>
</evidence>
<evidence type="ECO:0000313" key="6">
    <source>
        <dbReference type="Proteomes" id="UP000694930"/>
    </source>
</evidence>
<keyword evidence="2 5" id="KW-0732">Signal</keyword>
<keyword evidence="3" id="KW-0378">Hydrolase</keyword>
<dbReference type="InterPro" id="IPR001087">
    <property type="entry name" value="GDSL"/>
</dbReference>
<evidence type="ECO:0000313" key="7">
    <source>
        <dbReference type="RefSeq" id="XP_027771115.1"/>
    </source>
</evidence>
<dbReference type="GeneID" id="107012186"/>
<evidence type="ECO:0000256" key="3">
    <source>
        <dbReference type="ARBA" id="ARBA00022801"/>
    </source>
</evidence>
<feature type="signal peptide" evidence="5">
    <location>
        <begin position="1"/>
        <end position="19"/>
    </location>
</feature>
<dbReference type="PANTHER" id="PTHR22835">
    <property type="entry name" value="ZINC FINGER FYVE DOMAIN CONTAINING PROTEIN"/>
    <property type="match status" value="1"/>
</dbReference>
<dbReference type="CDD" id="cd01837">
    <property type="entry name" value="SGNH_plant_lipase_like"/>
    <property type="match status" value="1"/>
</dbReference>
<gene>
    <name evidence="7" type="primary">LOC107012186</name>
</gene>
<dbReference type="Gene3D" id="3.40.50.1110">
    <property type="entry name" value="SGNH hydrolase"/>
    <property type="match status" value="1"/>
</dbReference>
<dbReference type="InterPro" id="IPR036514">
    <property type="entry name" value="SGNH_hydro_sf"/>
</dbReference>
<dbReference type="InterPro" id="IPR035669">
    <property type="entry name" value="SGNH_plant_lipase-like"/>
</dbReference>